<accession>A0A1D3CZI9</accession>
<feature type="compositionally biased region" description="Polar residues" evidence="1">
    <location>
        <begin position="475"/>
        <end position="491"/>
    </location>
</feature>
<feature type="region of interest" description="Disordered" evidence="1">
    <location>
        <begin position="731"/>
        <end position="778"/>
    </location>
</feature>
<sequence length="778" mass="83296">MESSRDSAVKHGWGTRLYTTLSADRSCTPKHPEGDEEQPPQQESRQGSRGRSPSLRRVGDIFRKIMGPSSSPQKAASVSACPHESHPSTAAATVPSFPLAHASEHAGEERAARPQGRSRSVEQFLRRLLSSSAAVKAHRRQESANASSAAFESSNMNRGDRQREQCQKVKQATPRGRSQQRWGLGGKPTGCVDSGVQARPTTKNAAVPENRGGACNDRAGRGQLSASALPHQSLGPKPTSNHSNRHQECTGDEAPVFQQHSARRKGSTCMPVALESESFAFAGASGKPEDKACGRSSSNRRKGRSGRISRARRHSSVETPRQSAISEEEPSFGGGSSDGLRADENKDFGLGAAASTDASASNTGSSPKRGPSTEEVMVVERITTQITTITTITAQPEAGVNRVVRSSAECTVDELQQHWSFGSSSSSKACTTTCPESVDISEQIVPKVEELDYTEAETDKLEQQHDKQPEVSLPESPTISTIAHETSTLASPQVDKREIEQPPQVSHEQQDQQKESSPTTDYVGDFSALQQKNADSASIPIPLDAPDQRPMPPTLQQLMQPPHPNVPCMQQHMLQGDAPAQCVGPCVEGNSVYSFVAPSLLPSFLPVTQPPQAPRVKPFSYNVSAVPAGVFAGPPDPLLRTMRPTVSRIAASAAPQDDTAPEGETPLASGAAATRDQLQQPSGSQQMAPRVAGRNGNSRPPKRVSWAGSESAAEPRDLLSGFAHRLPLRHEEEQQDKAEEAWLSPATESTTGTPRTEAGFSPCMSQPSLYPTLGNDYV</sequence>
<feature type="compositionally biased region" description="Low complexity" evidence="1">
    <location>
        <begin position="351"/>
        <end position="366"/>
    </location>
</feature>
<dbReference type="VEuPathDB" id="ToxoDB:LOC34619640"/>
<dbReference type="AlphaFoldDB" id="A0A1D3CZI9"/>
<keyword evidence="3" id="KW-1185">Reference proteome</keyword>
<feature type="compositionally biased region" description="Basic and acidic residues" evidence="1">
    <location>
        <begin position="731"/>
        <end position="740"/>
    </location>
</feature>
<feature type="region of interest" description="Disordered" evidence="1">
    <location>
        <begin position="281"/>
        <end position="375"/>
    </location>
</feature>
<dbReference type="Proteomes" id="UP000095192">
    <property type="component" value="Unassembled WGS sequence"/>
</dbReference>
<feature type="region of interest" description="Disordered" evidence="1">
    <location>
        <begin position="1"/>
        <end position="269"/>
    </location>
</feature>
<reference evidence="2 3" key="1">
    <citation type="journal article" date="2016" name="BMC Genomics">
        <title>Comparative genomics reveals Cyclospora cayetanensis possesses coccidia-like metabolism and invasion components but unique surface antigens.</title>
        <authorList>
            <person name="Liu S."/>
            <person name="Wang L."/>
            <person name="Zheng H."/>
            <person name="Xu Z."/>
            <person name="Roellig D.M."/>
            <person name="Li N."/>
            <person name="Frace M.A."/>
            <person name="Tang K."/>
            <person name="Arrowood M.J."/>
            <person name="Moss D.M."/>
            <person name="Zhang L."/>
            <person name="Feng Y."/>
            <person name="Xiao L."/>
        </authorList>
    </citation>
    <scope>NUCLEOTIDE SEQUENCE [LARGE SCALE GENOMIC DNA]</scope>
    <source>
        <strain evidence="2 3">CHN_HEN01</strain>
    </source>
</reference>
<feature type="compositionally biased region" description="Basic and acidic residues" evidence="1">
    <location>
        <begin position="457"/>
        <end position="469"/>
    </location>
</feature>
<evidence type="ECO:0000256" key="1">
    <source>
        <dbReference type="SAM" id="MobiDB-lite"/>
    </source>
</evidence>
<dbReference type="VEuPathDB" id="ToxoDB:cyc_02851"/>
<protein>
    <submittedName>
        <fullName evidence="2">Uncharacterized protein</fullName>
    </submittedName>
</protein>
<comment type="caution">
    <text evidence="2">The sequence shown here is derived from an EMBL/GenBank/DDBJ whole genome shotgun (WGS) entry which is preliminary data.</text>
</comment>
<organism evidence="2 3">
    <name type="scientific">Cyclospora cayetanensis</name>
    <dbReference type="NCBI Taxonomy" id="88456"/>
    <lineage>
        <taxon>Eukaryota</taxon>
        <taxon>Sar</taxon>
        <taxon>Alveolata</taxon>
        <taxon>Apicomplexa</taxon>
        <taxon>Conoidasida</taxon>
        <taxon>Coccidia</taxon>
        <taxon>Eucoccidiorida</taxon>
        <taxon>Eimeriorina</taxon>
        <taxon>Eimeriidae</taxon>
        <taxon>Cyclospora</taxon>
    </lineage>
</organism>
<feature type="compositionally biased region" description="Basic and acidic residues" evidence="1">
    <location>
        <begin position="158"/>
        <end position="167"/>
    </location>
</feature>
<dbReference type="EMBL" id="JROU02001397">
    <property type="protein sequence ID" value="OEH76613.1"/>
    <property type="molecule type" value="Genomic_DNA"/>
</dbReference>
<gene>
    <name evidence="2" type="ORF">cyc_02851</name>
</gene>
<feature type="region of interest" description="Disordered" evidence="1">
    <location>
        <begin position="651"/>
        <end position="713"/>
    </location>
</feature>
<feature type="compositionally biased region" description="Basic residues" evidence="1">
    <location>
        <begin position="298"/>
        <end position="314"/>
    </location>
</feature>
<feature type="compositionally biased region" description="Basic and acidic residues" evidence="1">
    <location>
        <begin position="102"/>
        <end position="112"/>
    </location>
</feature>
<evidence type="ECO:0000313" key="2">
    <source>
        <dbReference type="EMBL" id="OEH76613.1"/>
    </source>
</evidence>
<feature type="compositionally biased region" description="Low complexity" evidence="1">
    <location>
        <begin position="143"/>
        <end position="155"/>
    </location>
</feature>
<feature type="region of interest" description="Disordered" evidence="1">
    <location>
        <begin position="456"/>
        <end position="523"/>
    </location>
</feature>
<feature type="compositionally biased region" description="Polar residues" evidence="1">
    <location>
        <begin position="676"/>
        <end position="687"/>
    </location>
</feature>
<dbReference type="InParanoid" id="A0A1D3CZI9"/>
<name>A0A1D3CZI9_9EIME</name>
<proteinExistence type="predicted"/>
<evidence type="ECO:0000313" key="3">
    <source>
        <dbReference type="Proteomes" id="UP000095192"/>
    </source>
</evidence>